<name>A0AAD6QPP9_9ROSI</name>
<reference evidence="1" key="1">
    <citation type="journal article" date="2023" name="Mol. Ecol. Resour.">
        <title>Chromosome-level genome assembly of a triploid poplar Populus alba 'Berolinensis'.</title>
        <authorList>
            <person name="Chen S."/>
            <person name="Yu Y."/>
            <person name="Wang X."/>
            <person name="Wang S."/>
            <person name="Zhang T."/>
            <person name="Zhou Y."/>
            <person name="He R."/>
            <person name="Meng N."/>
            <person name="Wang Y."/>
            <person name="Liu W."/>
            <person name="Liu Z."/>
            <person name="Liu J."/>
            <person name="Guo Q."/>
            <person name="Huang H."/>
            <person name="Sederoff R.R."/>
            <person name="Wang G."/>
            <person name="Qu G."/>
            <person name="Chen S."/>
        </authorList>
    </citation>
    <scope>NUCLEOTIDE SEQUENCE</scope>
    <source>
        <strain evidence="1">SC-2020</strain>
    </source>
</reference>
<keyword evidence="2" id="KW-1185">Reference proteome</keyword>
<accession>A0AAD6QPP9</accession>
<gene>
    <name evidence="1" type="ORF">NC653_017155</name>
</gene>
<dbReference type="EMBL" id="JAQIZT010000006">
    <property type="protein sequence ID" value="KAJ6994237.1"/>
    <property type="molecule type" value="Genomic_DNA"/>
</dbReference>
<proteinExistence type="predicted"/>
<comment type="caution">
    <text evidence="1">The sequence shown here is derived from an EMBL/GenBank/DDBJ whole genome shotgun (WGS) entry which is preliminary data.</text>
</comment>
<dbReference type="Proteomes" id="UP001164929">
    <property type="component" value="Chromosome 6"/>
</dbReference>
<evidence type="ECO:0000313" key="2">
    <source>
        <dbReference type="Proteomes" id="UP001164929"/>
    </source>
</evidence>
<dbReference type="AlphaFoldDB" id="A0AAD6QPP9"/>
<evidence type="ECO:0000313" key="1">
    <source>
        <dbReference type="EMBL" id="KAJ6994237.1"/>
    </source>
</evidence>
<organism evidence="1 2">
    <name type="scientific">Populus alba x Populus x berolinensis</name>
    <dbReference type="NCBI Taxonomy" id="444605"/>
    <lineage>
        <taxon>Eukaryota</taxon>
        <taxon>Viridiplantae</taxon>
        <taxon>Streptophyta</taxon>
        <taxon>Embryophyta</taxon>
        <taxon>Tracheophyta</taxon>
        <taxon>Spermatophyta</taxon>
        <taxon>Magnoliopsida</taxon>
        <taxon>eudicotyledons</taxon>
        <taxon>Gunneridae</taxon>
        <taxon>Pentapetalae</taxon>
        <taxon>rosids</taxon>
        <taxon>fabids</taxon>
        <taxon>Malpighiales</taxon>
        <taxon>Salicaceae</taxon>
        <taxon>Saliceae</taxon>
        <taxon>Populus</taxon>
    </lineage>
</organism>
<sequence length="39" mass="4485">MDFIRINGNIFSSHTLREVNFMSDLLAKLGVYRLTDLIA</sequence>
<protein>
    <submittedName>
        <fullName evidence="1">Uncharacterized protein</fullName>
    </submittedName>
</protein>